<dbReference type="Proteomes" id="UP000460412">
    <property type="component" value="Unassembled WGS sequence"/>
</dbReference>
<proteinExistence type="predicted"/>
<evidence type="ECO:0000313" key="3">
    <source>
        <dbReference type="Proteomes" id="UP000460412"/>
    </source>
</evidence>
<reference evidence="2 3" key="1">
    <citation type="submission" date="2019-12" db="EMBL/GenBank/DDBJ databases">
        <title>Sporaefaciens musculi gen. nov., sp. nov., a novel bacterium isolated from the caecum of an obese mouse.</title>
        <authorList>
            <person name="Rasmussen T.S."/>
            <person name="Streidl T."/>
            <person name="Hitch T.C.A."/>
            <person name="Wortmann E."/>
            <person name="Deptula P."/>
            <person name="Hansen M."/>
            <person name="Nielsen D.S."/>
            <person name="Clavel T."/>
            <person name="Vogensen F.K."/>
        </authorList>
    </citation>
    <scope>NUCLEOTIDE SEQUENCE [LARGE SCALE GENOMIC DNA]</scope>
    <source>
        <strain evidence="2 3">WCA-9-b2</strain>
    </source>
</reference>
<dbReference type="AlphaFoldDB" id="A0A7X3SHG9"/>
<keyword evidence="1" id="KW-1133">Transmembrane helix</keyword>
<evidence type="ECO:0000313" key="2">
    <source>
        <dbReference type="EMBL" id="MXP74365.1"/>
    </source>
</evidence>
<comment type="caution">
    <text evidence="2">The sequence shown here is derived from an EMBL/GenBank/DDBJ whole genome shotgun (WGS) entry which is preliminary data.</text>
</comment>
<dbReference type="EMBL" id="WUQX01000001">
    <property type="protein sequence ID" value="MXP74365.1"/>
    <property type="molecule type" value="Genomic_DNA"/>
</dbReference>
<dbReference type="RefSeq" id="WP_159749608.1">
    <property type="nucleotide sequence ID" value="NZ_WUQX01000001.1"/>
</dbReference>
<feature type="transmembrane region" description="Helical" evidence="1">
    <location>
        <begin position="20"/>
        <end position="40"/>
    </location>
</feature>
<keyword evidence="1" id="KW-0812">Transmembrane</keyword>
<accession>A0A7X3SHG9</accession>
<evidence type="ECO:0000256" key="1">
    <source>
        <dbReference type="SAM" id="Phobius"/>
    </source>
</evidence>
<name>A0A7X3SHG9_9FIRM</name>
<organism evidence="2 3">
    <name type="scientific">Sporofaciens musculi</name>
    <dbReference type="NCBI Taxonomy" id="2681861"/>
    <lineage>
        <taxon>Bacteria</taxon>
        <taxon>Bacillati</taxon>
        <taxon>Bacillota</taxon>
        <taxon>Clostridia</taxon>
        <taxon>Lachnospirales</taxon>
        <taxon>Lachnospiraceae</taxon>
        <taxon>Sporofaciens</taxon>
    </lineage>
</organism>
<gene>
    <name evidence="2" type="ORF">GN277_02680</name>
</gene>
<sequence>MGGFDIVKAAVWQLSFFDEAVAYCVNIIAVVYVSQIVYFFDGFSACF</sequence>
<protein>
    <submittedName>
        <fullName evidence="2">Uncharacterized protein</fullName>
    </submittedName>
</protein>
<keyword evidence="3" id="KW-1185">Reference proteome</keyword>
<keyword evidence="1" id="KW-0472">Membrane</keyword>